<dbReference type="AlphaFoldDB" id="R7TMC8"/>
<evidence type="ECO:0000256" key="6">
    <source>
        <dbReference type="ARBA" id="ARBA00022837"/>
    </source>
</evidence>
<reference evidence="9" key="3">
    <citation type="submission" date="2015-06" db="UniProtKB">
        <authorList>
            <consortium name="EnsemblMetazoa"/>
        </authorList>
    </citation>
    <scope>IDENTIFICATION</scope>
</reference>
<dbReference type="GO" id="GO:0005737">
    <property type="term" value="C:cytoplasm"/>
    <property type="evidence" value="ECO:0007669"/>
    <property type="project" value="UniProtKB-SubCell"/>
</dbReference>
<keyword evidence="6" id="KW-0106">Calcium</keyword>
<protein>
    <recommendedName>
        <fullName evidence="11">EF-hand domain-containing protein</fullName>
    </recommendedName>
</protein>
<dbReference type="Gene3D" id="1.10.238.10">
    <property type="entry name" value="EF-hand"/>
    <property type="match status" value="1"/>
</dbReference>
<keyword evidence="10" id="KW-1185">Reference proteome</keyword>
<keyword evidence="4" id="KW-0479">Metal-binding</keyword>
<dbReference type="GO" id="GO:0046872">
    <property type="term" value="F:metal ion binding"/>
    <property type="evidence" value="ECO:0007669"/>
    <property type="project" value="UniProtKB-KW"/>
</dbReference>
<evidence type="ECO:0000256" key="7">
    <source>
        <dbReference type="ARBA" id="ARBA00023136"/>
    </source>
</evidence>
<reference evidence="10" key="1">
    <citation type="submission" date="2012-12" db="EMBL/GenBank/DDBJ databases">
        <authorList>
            <person name="Hellsten U."/>
            <person name="Grimwood J."/>
            <person name="Chapman J.A."/>
            <person name="Shapiro H."/>
            <person name="Aerts A."/>
            <person name="Otillar R.P."/>
            <person name="Terry A.Y."/>
            <person name="Boore J.L."/>
            <person name="Simakov O."/>
            <person name="Marletaz F."/>
            <person name="Cho S.-J."/>
            <person name="Edsinger-Gonzales E."/>
            <person name="Havlak P."/>
            <person name="Kuo D.-H."/>
            <person name="Larsson T."/>
            <person name="Lv J."/>
            <person name="Arendt D."/>
            <person name="Savage R."/>
            <person name="Osoegawa K."/>
            <person name="de Jong P."/>
            <person name="Lindberg D.R."/>
            <person name="Seaver E.C."/>
            <person name="Weisblat D.A."/>
            <person name="Putnam N.H."/>
            <person name="Grigoriev I.V."/>
            <person name="Rokhsar D.S."/>
        </authorList>
    </citation>
    <scope>NUCLEOTIDE SEQUENCE</scope>
    <source>
        <strain evidence="10">I ESC-2004</strain>
    </source>
</reference>
<evidence type="ECO:0000256" key="5">
    <source>
        <dbReference type="ARBA" id="ARBA00022737"/>
    </source>
</evidence>
<dbReference type="SUPFAM" id="SSF47473">
    <property type="entry name" value="EF-hand"/>
    <property type="match status" value="1"/>
</dbReference>
<comment type="subcellular location">
    <subcellularLocation>
        <location evidence="2">Cytoplasm</location>
    </subcellularLocation>
    <subcellularLocation>
        <location evidence="1">Endomembrane system</location>
    </subcellularLocation>
</comment>
<gene>
    <name evidence="8" type="ORF">CAPTEDRAFT_215528</name>
</gene>
<dbReference type="PANTHER" id="PTHR46735:SF3">
    <property type="entry name" value="CALPAIN SMALL SUBUNIT 1-RELATED"/>
    <property type="match status" value="1"/>
</dbReference>
<evidence type="ECO:0000313" key="9">
    <source>
        <dbReference type="EnsemblMetazoa" id="CapteP215528"/>
    </source>
</evidence>
<evidence type="ECO:0008006" key="11">
    <source>
        <dbReference type="Google" id="ProtNLM"/>
    </source>
</evidence>
<accession>R7TMC8</accession>
<dbReference type="STRING" id="283909.R7TMC8"/>
<evidence type="ECO:0000313" key="10">
    <source>
        <dbReference type="Proteomes" id="UP000014760"/>
    </source>
</evidence>
<proteinExistence type="predicted"/>
<name>R7TMC8_CAPTE</name>
<keyword evidence="7" id="KW-0472">Membrane</keyword>
<dbReference type="HOGENOM" id="CLU_1449030_0_0_1"/>
<dbReference type="InterPro" id="IPR011992">
    <property type="entry name" value="EF-hand-dom_pair"/>
</dbReference>
<dbReference type="OrthoDB" id="424753at2759"/>
<evidence type="ECO:0000313" key="8">
    <source>
        <dbReference type="EMBL" id="ELT95003.1"/>
    </source>
</evidence>
<organism evidence="8">
    <name type="scientific">Capitella teleta</name>
    <name type="common">Polychaete worm</name>
    <dbReference type="NCBI Taxonomy" id="283909"/>
    <lineage>
        <taxon>Eukaryota</taxon>
        <taxon>Metazoa</taxon>
        <taxon>Spiralia</taxon>
        <taxon>Lophotrochozoa</taxon>
        <taxon>Annelida</taxon>
        <taxon>Polychaeta</taxon>
        <taxon>Sedentaria</taxon>
        <taxon>Scolecida</taxon>
        <taxon>Capitellidae</taxon>
        <taxon>Capitella</taxon>
    </lineage>
</organism>
<sequence length="187" mass="21477">MSGKLGIDESRDLWENLLSWKAYFTRYDVDGNGFFREMNSARFCQIKLSPATKTVLSRRFSDKENRVWFPDYVACMVKMKSALELFDGKAKDDEDRMQLELDEVEIVHKNERLFDFDLLCFAVCTSFNVHTPQRTTEHSDLDIDKATDMKFLMIVALLLAIASCMFADVEASKQGAVLIIFKVPTCA</sequence>
<dbReference type="EMBL" id="KB309246">
    <property type="protein sequence ID" value="ELT95003.1"/>
    <property type="molecule type" value="Genomic_DNA"/>
</dbReference>
<evidence type="ECO:0000256" key="4">
    <source>
        <dbReference type="ARBA" id="ARBA00022723"/>
    </source>
</evidence>
<reference evidence="8 10" key="2">
    <citation type="journal article" date="2013" name="Nature">
        <title>Insights into bilaterian evolution from three spiralian genomes.</title>
        <authorList>
            <person name="Simakov O."/>
            <person name="Marletaz F."/>
            <person name="Cho S.J."/>
            <person name="Edsinger-Gonzales E."/>
            <person name="Havlak P."/>
            <person name="Hellsten U."/>
            <person name="Kuo D.H."/>
            <person name="Larsson T."/>
            <person name="Lv J."/>
            <person name="Arendt D."/>
            <person name="Savage R."/>
            <person name="Osoegawa K."/>
            <person name="de Jong P."/>
            <person name="Grimwood J."/>
            <person name="Chapman J.A."/>
            <person name="Shapiro H."/>
            <person name="Aerts A."/>
            <person name="Otillar R.P."/>
            <person name="Terry A.Y."/>
            <person name="Boore J.L."/>
            <person name="Grigoriev I.V."/>
            <person name="Lindberg D.R."/>
            <person name="Seaver E.C."/>
            <person name="Weisblat D.A."/>
            <person name="Putnam N.H."/>
            <person name="Rokhsar D.S."/>
        </authorList>
    </citation>
    <scope>NUCLEOTIDE SEQUENCE</scope>
    <source>
        <strain evidence="8 10">I ESC-2004</strain>
    </source>
</reference>
<keyword evidence="5" id="KW-0677">Repeat</keyword>
<dbReference type="GO" id="GO:0012505">
    <property type="term" value="C:endomembrane system"/>
    <property type="evidence" value="ECO:0007669"/>
    <property type="project" value="UniProtKB-SubCell"/>
</dbReference>
<dbReference type="EnsemblMetazoa" id="CapteT215528">
    <property type="protein sequence ID" value="CapteP215528"/>
    <property type="gene ID" value="CapteG215528"/>
</dbReference>
<evidence type="ECO:0000256" key="3">
    <source>
        <dbReference type="ARBA" id="ARBA00022490"/>
    </source>
</evidence>
<evidence type="ECO:0000256" key="1">
    <source>
        <dbReference type="ARBA" id="ARBA00004308"/>
    </source>
</evidence>
<dbReference type="Proteomes" id="UP000014760">
    <property type="component" value="Unassembled WGS sequence"/>
</dbReference>
<keyword evidence="3" id="KW-0963">Cytoplasm</keyword>
<dbReference type="EMBL" id="AMQN01028864">
    <property type="status" value="NOT_ANNOTATED_CDS"/>
    <property type="molecule type" value="Genomic_DNA"/>
</dbReference>
<evidence type="ECO:0000256" key="2">
    <source>
        <dbReference type="ARBA" id="ARBA00004496"/>
    </source>
</evidence>
<dbReference type="PANTHER" id="PTHR46735">
    <property type="entry name" value="CALPAIN, SMALL SUBUNIT 1 A-RELATED"/>
    <property type="match status" value="1"/>
</dbReference>